<reference evidence="1 4" key="1">
    <citation type="submission" date="2021-07" db="EMBL/GenBank/DDBJ databases">
        <title>Whole genome sequencing of carbapenem-resistant Pseudomonas spp. isolated in Japan.</title>
        <authorList>
            <person name="Suzuki M."/>
            <person name="Maehana S."/>
            <person name="Kitasato H."/>
        </authorList>
    </citation>
    <scope>NUCLEOTIDE SEQUENCE</scope>
    <source>
        <strain evidence="1">KAM435</strain>
        <strain evidence="2 4">KAM436</strain>
    </source>
</reference>
<comment type="caution">
    <text evidence="1">The sequence shown here is derived from an EMBL/GenBank/DDBJ whole genome shotgun (WGS) entry which is preliminary data.</text>
</comment>
<dbReference type="Proteomes" id="UP000887212">
    <property type="component" value="Unassembled WGS sequence"/>
</dbReference>
<evidence type="ECO:0000313" key="4">
    <source>
        <dbReference type="Proteomes" id="UP000887228"/>
    </source>
</evidence>
<evidence type="ECO:0000313" key="3">
    <source>
        <dbReference type="Proteomes" id="UP000887212"/>
    </source>
</evidence>
<dbReference type="EMBL" id="BPMT01000017">
    <property type="protein sequence ID" value="GIZ94343.1"/>
    <property type="molecule type" value="Genomic_DNA"/>
</dbReference>
<dbReference type="Proteomes" id="UP000887228">
    <property type="component" value="Unassembled WGS sequence"/>
</dbReference>
<proteinExistence type="predicted"/>
<gene>
    <name evidence="1" type="ORF">KAM435_31870</name>
    <name evidence="2" type="ORF">KAM436_33110</name>
</gene>
<organism evidence="1 3">
    <name type="scientific">Aquipseudomonas alcaligenes</name>
    <name type="common">Pseudomonas alcaligenes</name>
    <dbReference type="NCBI Taxonomy" id="43263"/>
    <lineage>
        <taxon>Bacteria</taxon>
        <taxon>Pseudomonadati</taxon>
        <taxon>Pseudomonadota</taxon>
        <taxon>Gammaproteobacteria</taxon>
        <taxon>Pseudomonadales</taxon>
        <taxon>Pseudomonadaceae</taxon>
        <taxon>Aquipseudomonas</taxon>
    </lineage>
</organism>
<accession>A0AA37CKP9</accession>
<evidence type="ECO:0000313" key="1">
    <source>
        <dbReference type="EMBL" id="GIZ89860.1"/>
    </source>
</evidence>
<sequence length="97" mass="10262">MENQAAGSAGGVDLFLQAFKAHASGFEVGSEAQQLGHRAAQAVKPPDNQNIARPGKCQRFIKTGARCFGTTHLVAEDSLATSSGQRVMLKIELLIIP</sequence>
<name>A0AA37CKP9_AQUAC</name>
<evidence type="ECO:0000313" key="2">
    <source>
        <dbReference type="EMBL" id="GIZ94343.1"/>
    </source>
</evidence>
<protein>
    <submittedName>
        <fullName evidence="1">Uncharacterized protein</fullName>
    </submittedName>
</protein>
<dbReference type="AlphaFoldDB" id="A0AA37CKP9"/>
<dbReference type="EMBL" id="BPMS01000017">
    <property type="protein sequence ID" value="GIZ89860.1"/>
    <property type="molecule type" value="Genomic_DNA"/>
</dbReference>